<dbReference type="OrthoDB" id="9801456at2"/>
<dbReference type="AlphaFoldDB" id="A0A410PSG1"/>
<dbReference type="InterPro" id="IPR041561">
    <property type="entry name" value="PglD_N"/>
</dbReference>
<evidence type="ECO:0000256" key="1">
    <source>
        <dbReference type="PIRSR" id="PIRSR620019-1"/>
    </source>
</evidence>
<feature type="active site" description="Proton acceptor" evidence="1">
    <location>
        <position position="154"/>
    </location>
</feature>
<proteinExistence type="predicted"/>
<dbReference type="GO" id="GO:0016740">
    <property type="term" value="F:transferase activity"/>
    <property type="evidence" value="ECO:0007669"/>
    <property type="project" value="UniProtKB-KW"/>
</dbReference>
<evidence type="ECO:0000259" key="3">
    <source>
        <dbReference type="Pfam" id="PF17836"/>
    </source>
</evidence>
<dbReference type="CDD" id="cd03360">
    <property type="entry name" value="LbH_AT_putative"/>
    <property type="match status" value="1"/>
</dbReference>
<feature type="domain" description="PglD N-terminal" evidence="3">
    <location>
        <begin position="16"/>
        <end position="97"/>
    </location>
</feature>
<name>A0A410PSG1_9FIRM</name>
<dbReference type="Gene3D" id="2.160.10.10">
    <property type="entry name" value="Hexapeptide repeat proteins"/>
    <property type="match status" value="1"/>
</dbReference>
<dbReference type="InterPro" id="IPR050179">
    <property type="entry name" value="Trans_hexapeptide_repeat"/>
</dbReference>
<keyword evidence="4" id="KW-0808">Transferase</keyword>
<dbReference type="InterPro" id="IPR020019">
    <property type="entry name" value="AcTrfase_PglD-like"/>
</dbReference>
<sequence>MYGNQEITKEGEYVKKLIIIGAGGFGREVLEYALDMKEANPQIDWEVKGFIDDNLACLQQYNQEFEVIENIKDHIISNENVYICAIGDPNIKSAICKDFMDRGALFINIIHPLARVGRRCKLGVGNVICPNACLTTDVCLEDFIFVNCHSNCGHDSKISSYCTISPFCDITGFAELGKGVFLGSHASICPSVKIGDFSKIGAGAAVISDMPSDCTAVGVPAKIVKRKNR</sequence>
<dbReference type="KEGG" id="amij:EQM06_00935"/>
<dbReference type="Gene3D" id="3.40.50.20">
    <property type="match status" value="1"/>
</dbReference>
<dbReference type="Pfam" id="PF17836">
    <property type="entry name" value="PglD_N"/>
    <property type="match status" value="1"/>
</dbReference>
<protein>
    <submittedName>
        <fullName evidence="4">Acetyltransferase</fullName>
    </submittedName>
</protein>
<reference evidence="4 5" key="1">
    <citation type="submission" date="2019-01" db="EMBL/GenBank/DDBJ databases">
        <title>Draft genomes of a novel of Aminipila strains.</title>
        <authorList>
            <person name="Ma S."/>
        </authorList>
    </citation>
    <scope>NUCLEOTIDE SEQUENCE [LARGE SCALE GENOMIC DNA]</scope>
    <source>
        <strain evidence="5">JN-39</strain>
    </source>
</reference>
<dbReference type="EMBL" id="CP035281">
    <property type="protein sequence ID" value="QAT41902.1"/>
    <property type="molecule type" value="Genomic_DNA"/>
</dbReference>
<evidence type="ECO:0000256" key="2">
    <source>
        <dbReference type="PIRSR" id="PIRSR620019-2"/>
    </source>
</evidence>
<evidence type="ECO:0000313" key="4">
    <source>
        <dbReference type="EMBL" id="QAT41902.1"/>
    </source>
</evidence>
<keyword evidence="5" id="KW-1185">Reference proteome</keyword>
<dbReference type="PANTHER" id="PTHR43300:SF7">
    <property type="entry name" value="UDP-N-ACETYLBACILLOSAMINE N-ACETYLTRANSFERASE"/>
    <property type="match status" value="1"/>
</dbReference>
<dbReference type="Pfam" id="PF00132">
    <property type="entry name" value="Hexapep"/>
    <property type="match status" value="1"/>
</dbReference>
<dbReference type="InterPro" id="IPR001451">
    <property type="entry name" value="Hexapep"/>
</dbReference>
<feature type="binding site" evidence="2">
    <location>
        <position position="87"/>
    </location>
    <ligand>
        <name>substrate</name>
    </ligand>
</feature>
<gene>
    <name evidence="4" type="ORF">EQM06_00935</name>
</gene>
<feature type="site" description="Increases basicity of active site His" evidence="1">
    <location>
        <position position="155"/>
    </location>
</feature>
<dbReference type="InterPro" id="IPR011004">
    <property type="entry name" value="Trimer_LpxA-like_sf"/>
</dbReference>
<dbReference type="NCBIfam" id="TIGR03570">
    <property type="entry name" value="NeuD_NnaD"/>
    <property type="match status" value="1"/>
</dbReference>
<organism evidence="4 5">
    <name type="scientific">Aminipila luticellarii</name>
    <dbReference type="NCBI Taxonomy" id="2507160"/>
    <lineage>
        <taxon>Bacteria</taxon>
        <taxon>Bacillati</taxon>
        <taxon>Bacillota</taxon>
        <taxon>Clostridia</taxon>
        <taxon>Peptostreptococcales</taxon>
        <taxon>Anaerovoracaceae</taxon>
        <taxon>Aminipila</taxon>
    </lineage>
</organism>
<dbReference type="SUPFAM" id="SSF51161">
    <property type="entry name" value="Trimeric LpxA-like enzymes"/>
    <property type="match status" value="1"/>
</dbReference>
<dbReference type="Proteomes" id="UP000287601">
    <property type="component" value="Chromosome"/>
</dbReference>
<dbReference type="PANTHER" id="PTHR43300">
    <property type="entry name" value="ACETYLTRANSFERASE"/>
    <property type="match status" value="1"/>
</dbReference>
<evidence type="ECO:0000313" key="5">
    <source>
        <dbReference type="Proteomes" id="UP000287601"/>
    </source>
</evidence>
<accession>A0A410PSG1</accession>